<dbReference type="AlphaFoldDB" id="A0A1F6WLN0"/>
<dbReference type="Proteomes" id="UP000179880">
    <property type="component" value="Unassembled WGS sequence"/>
</dbReference>
<proteinExistence type="predicted"/>
<sequence>MKDISCVNLEDLLVFVKTLKRAGFYEEDIKAIIDSKGNKLAKIMHSALKKAKEDFRLVKSFELTVPSDYEHTKWLDSHKSWPDSHELKDSVFTTAEINDSNFNKVSAKLIPGQILEVDVWEVLELQEIKNGLNFLKSKKSLLVGAQGALLVLKLKHGELPASSQCFSLDEQECIGVKYKITGPSTFGDTDIPVVPYINRADNVYLGTEEFKGFLHGKYSEPDYAGRRYHYLLSFKKKNL</sequence>
<name>A0A1F6WLN0_9BACT</name>
<accession>A0A1F6WLN0</accession>
<evidence type="ECO:0000313" key="1">
    <source>
        <dbReference type="EMBL" id="OGI82822.1"/>
    </source>
</evidence>
<comment type="caution">
    <text evidence="1">The sequence shown here is derived from an EMBL/GenBank/DDBJ whole genome shotgun (WGS) entry which is preliminary data.</text>
</comment>
<dbReference type="EMBL" id="MFUH01000002">
    <property type="protein sequence ID" value="OGI82822.1"/>
    <property type="molecule type" value="Genomic_DNA"/>
</dbReference>
<gene>
    <name evidence="1" type="ORF">A3B93_00250</name>
</gene>
<reference evidence="1 2" key="1">
    <citation type="journal article" date="2016" name="Nat. Commun.">
        <title>Thousands of microbial genomes shed light on interconnected biogeochemical processes in an aquifer system.</title>
        <authorList>
            <person name="Anantharaman K."/>
            <person name="Brown C.T."/>
            <person name="Hug L.A."/>
            <person name="Sharon I."/>
            <person name="Castelle C.J."/>
            <person name="Probst A.J."/>
            <person name="Thomas B.C."/>
            <person name="Singh A."/>
            <person name="Wilkins M.J."/>
            <person name="Karaoz U."/>
            <person name="Brodie E.L."/>
            <person name="Williams K.H."/>
            <person name="Hubbard S.S."/>
            <person name="Banfield J.F."/>
        </authorList>
    </citation>
    <scope>NUCLEOTIDE SEQUENCE [LARGE SCALE GENOMIC DNA]</scope>
</reference>
<evidence type="ECO:0000313" key="2">
    <source>
        <dbReference type="Proteomes" id="UP000179880"/>
    </source>
</evidence>
<organism evidence="1 2">
    <name type="scientific">Candidatus Nomurabacteria bacterium RIFCSPHIGHO2_02_FULL_42_24</name>
    <dbReference type="NCBI Taxonomy" id="1801757"/>
    <lineage>
        <taxon>Bacteria</taxon>
        <taxon>Candidatus Nomuraibacteriota</taxon>
    </lineage>
</organism>
<protein>
    <submittedName>
        <fullName evidence="1">Uncharacterized protein</fullName>
    </submittedName>
</protein>